<feature type="compositionally biased region" description="Basic and acidic residues" evidence="1">
    <location>
        <begin position="76"/>
        <end position="97"/>
    </location>
</feature>
<evidence type="ECO:0000313" key="2">
    <source>
        <dbReference type="EMBL" id="CAF0734413.1"/>
    </source>
</evidence>
<feature type="region of interest" description="Disordered" evidence="1">
    <location>
        <begin position="47"/>
        <end position="129"/>
    </location>
</feature>
<dbReference type="Proteomes" id="UP000663845">
    <property type="component" value="Unassembled WGS sequence"/>
</dbReference>
<organism evidence="2 3">
    <name type="scientific">Adineta steineri</name>
    <dbReference type="NCBI Taxonomy" id="433720"/>
    <lineage>
        <taxon>Eukaryota</taxon>
        <taxon>Metazoa</taxon>
        <taxon>Spiralia</taxon>
        <taxon>Gnathifera</taxon>
        <taxon>Rotifera</taxon>
        <taxon>Eurotatoria</taxon>
        <taxon>Bdelloidea</taxon>
        <taxon>Adinetida</taxon>
        <taxon>Adinetidae</taxon>
        <taxon>Adineta</taxon>
    </lineage>
</organism>
<comment type="caution">
    <text evidence="2">The sequence shown here is derived from an EMBL/GenBank/DDBJ whole genome shotgun (WGS) entry which is preliminary data.</text>
</comment>
<dbReference type="AlphaFoldDB" id="A0A813N8K9"/>
<name>A0A813N8K9_9BILA</name>
<accession>A0A813N8K9</accession>
<evidence type="ECO:0000256" key="1">
    <source>
        <dbReference type="SAM" id="MobiDB-lite"/>
    </source>
</evidence>
<sequence>VFIGFASACTAGLLLPLKYTIGIRLSPEEELRGLDCSAHGEKWEITNKSRQATTSTLASGNTSERLPFPNKNGWTSDKRSSRSRSNNERRSVVRLRSDISQSRYNATRVRPEPQRDNQQLNVKDLPLPV</sequence>
<evidence type="ECO:0000313" key="3">
    <source>
        <dbReference type="Proteomes" id="UP000663845"/>
    </source>
</evidence>
<proteinExistence type="predicted"/>
<dbReference type="EMBL" id="CAJNOG010000006">
    <property type="protein sequence ID" value="CAF0734413.1"/>
    <property type="molecule type" value="Genomic_DNA"/>
</dbReference>
<gene>
    <name evidence="2" type="ORF">JYZ213_LOCUS1454</name>
</gene>
<feature type="non-terminal residue" evidence="2">
    <location>
        <position position="129"/>
    </location>
</feature>
<protein>
    <submittedName>
        <fullName evidence="2">Uncharacterized protein</fullName>
    </submittedName>
</protein>
<feature type="compositionally biased region" description="Polar residues" evidence="1">
    <location>
        <begin position="48"/>
        <end position="64"/>
    </location>
</feature>
<reference evidence="2" key="1">
    <citation type="submission" date="2021-02" db="EMBL/GenBank/DDBJ databases">
        <authorList>
            <person name="Nowell W R."/>
        </authorList>
    </citation>
    <scope>NUCLEOTIDE SEQUENCE</scope>
</reference>